<accession>A0ABD3FAX4</accession>
<keyword evidence="2" id="KW-1185">Reference proteome</keyword>
<dbReference type="AlphaFoldDB" id="A0ABD3FAX4"/>
<dbReference type="Proteomes" id="UP001632037">
    <property type="component" value="Unassembled WGS sequence"/>
</dbReference>
<comment type="caution">
    <text evidence="1">The sequence shown here is derived from an EMBL/GenBank/DDBJ whole genome shotgun (WGS) entry which is preliminary data.</text>
</comment>
<evidence type="ECO:0000313" key="2">
    <source>
        <dbReference type="Proteomes" id="UP001632037"/>
    </source>
</evidence>
<protein>
    <recommendedName>
        <fullName evidence="3">HECT domain-containing protein</fullName>
    </recommendedName>
</protein>
<sequence>MLDLSKKKYAGVGDSYIVEIVCPLETLNLSVIQRGNANYRSLHGTSTRLGWGQLCALEYGEMVQIDDDVEALEQVMERFEPPVALPTTVAEVEAIQNMRFEPETTTLTDWFEHADGTMKTRVLPQFKHLFGNSASSSFLRTFLCHFGSKSSESRTLTLDCMV</sequence>
<evidence type="ECO:0008006" key="3">
    <source>
        <dbReference type="Google" id="ProtNLM"/>
    </source>
</evidence>
<proteinExistence type="predicted"/>
<dbReference type="EMBL" id="JBIMZQ010000025">
    <property type="protein sequence ID" value="KAL3663923.1"/>
    <property type="molecule type" value="Genomic_DNA"/>
</dbReference>
<reference evidence="1 2" key="1">
    <citation type="submission" date="2024-09" db="EMBL/GenBank/DDBJ databases">
        <title>Genome sequencing and assembly of Phytophthora oleae, isolate VK10A, causative agent of rot of olive drupes.</title>
        <authorList>
            <person name="Conti Taguali S."/>
            <person name="Riolo M."/>
            <person name="La Spada F."/>
            <person name="Cacciola S.O."/>
            <person name="Dionisio G."/>
        </authorList>
    </citation>
    <scope>NUCLEOTIDE SEQUENCE [LARGE SCALE GENOMIC DNA]</scope>
    <source>
        <strain evidence="1 2">VK10A</strain>
    </source>
</reference>
<name>A0ABD3FAX4_9STRA</name>
<evidence type="ECO:0000313" key="1">
    <source>
        <dbReference type="EMBL" id="KAL3663923.1"/>
    </source>
</evidence>
<organism evidence="1 2">
    <name type="scientific">Phytophthora oleae</name>
    <dbReference type="NCBI Taxonomy" id="2107226"/>
    <lineage>
        <taxon>Eukaryota</taxon>
        <taxon>Sar</taxon>
        <taxon>Stramenopiles</taxon>
        <taxon>Oomycota</taxon>
        <taxon>Peronosporomycetes</taxon>
        <taxon>Peronosporales</taxon>
        <taxon>Peronosporaceae</taxon>
        <taxon>Phytophthora</taxon>
    </lineage>
</organism>
<gene>
    <name evidence="1" type="ORF">V7S43_010812</name>
</gene>